<feature type="region of interest" description="Disordered" evidence="1">
    <location>
        <begin position="1"/>
        <end position="40"/>
    </location>
</feature>
<feature type="region of interest" description="Disordered" evidence="1">
    <location>
        <begin position="118"/>
        <end position="245"/>
    </location>
</feature>
<sequence length="245" mass="27020">MPQDRESPGGSSRSPGVRSSVGETYDITERQSSPISEDNRNEDFLIGLDVRNEQDLFGTGTPNEIRVNCGMFARNARALYQADGSLELSPGSEDSSQEGWRNELTTTHRASAAQWAASNNDYRGRPTAPRTFLPGDFQHSRRRDSWRRGSGDAWNSAANGPYHLSQRRNRRNSQVNGMYHSNERPSPNELQLDASQNAPGSVGWQQGSANTRSSQGNGNEQFPSLTTNVGASDQNPNDDYLEPSN</sequence>
<organism evidence="2 3">
    <name type="scientific">Paracoccidioides brasiliensis</name>
    <dbReference type="NCBI Taxonomy" id="121759"/>
    <lineage>
        <taxon>Eukaryota</taxon>
        <taxon>Fungi</taxon>
        <taxon>Dikarya</taxon>
        <taxon>Ascomycota</taxon>
        <taxon>Pezizomycotina</taxon>
        <taxon>Eurotiomycetes</taxon>
        <taxon>Eurotiomycetidae</taxon>
        <taxon>Onygenales</taxon>
        <taxon>Ajellomycetaceae</taxon>
        <taxon>Paracoccidioides</taxon>
    </lineage>
</organism>
<dbReference type="VEuPathDB" id="FungiDB:PABG_00143"/>
<evidence type="ECO:0000313" key="2">
    <source>
        <dbReference type="EMBL" id="ODH27361.1"/>
    </source>
</evidence>
<evidence type="ECO:0000256" key="1">
    <source>
        <dbReference type="SAM" id="MobiDB-lite"/>
    </source>
</evidence>
<proteinExistence type="predicted"/>
<accession>A0A1D2JDS2</accession>
<dbReference type="VEuPathDB" id="FungiDB:PADG_02542"/>
<feature type="compositionally biased region" description="Low complexity" evidence="1">
    <location>
        <begin position="8"/>
        <end position="22"/>
    </location>
</feature>
<feature type="compositionally biased region" description="Polar residues" evidence="1">
    <location>
        <begin position="184"/>
        <end position="245"/>
    </location>
</feature>
<name>A0A1D2JDS2_PARBR</name>
<protein>
    <submittedName>
        <fullName evidence="2">Uncharacterized protein</fullName>
    </submittedName>
</protein>
<dbReference type="AlphaFoldDB" id="A0A1D2JDS2"/>
<dbReference type="Proteomes" id="UP000242814">
    <property type="component" value="Unassembled WGS sequence"/>
</dbReference>
<comment type="caution">
    <text evidence="2">The sequence shown here is derived from an EMBL/GenBank/DDBJ whole genome shotgun (WGS) entry which is preliminary data.</text>
</comment>
<dbReference type="EMBL" id="LZYO01000162">
    <property type="protein sequence ID" value="ODH27361.1"/>
    <property type="molecule type" value="Genomic_DNA"/>
</dbReference>
<gene>
    <name evidence="2" type="ORF">ACO22_04222</name>
</gene>
<evidence type="ECO:0000313" key="3">
    <source>
        <dbReference type="Proteomes" id="UP000242814"/>
    </source>
</evidence>
<reference evidence="2 3" key="1">
    <citation type="submission" date="2016-06" db="EMBL/GenBank/DDBJ databases">
        <authorList>
            <person name="Kjaerup R.B."/>
            <person name="Dalgaard T.S."/>
            <person name="Juul-Madsen H.R."/>
        </authorList>
    </citation>
    <scope>NUCLEOTIDE SEQUENCE [LARGE SCALE GENOMIC DNA]</scope>
    <source>
        <strain evidence="2 3">Pb300</strain>
    </source>
</reference>